<keyword evidence="14" id="KW-1185">Reference proteome</keyword>
<evidence type="ECO:0000256" key="8">
    <source>
        <dbReference type="ARBA" id="ARBA00023136"/>
    </source>
</evidence>
<organism evidence="12 13">
    <name type="scientific">Purpureocillium lilacinum</name>
    <name type="common">Paecilomyces lilacinus</name>
    <dbReference type="NCBI Taxonomy" id="33203"/>
    <lineage>
        <taxon>Eukaryota</taxon>
        <taxon>Fungi</taxon>
        <taxon>Dikarya</taxon>
        <taxon>Ascomycota</taxon>
        <taxon>Pezizomycotina</taxon>
        <taxon>Sordariomycetes</taxon>
        <taxon>Hypocreomycetidae</taxon>
        <taxon>Hypocreales</taxon>
        <taxon>Ophiocordycipitaceae</taxon>
        <taxon>Purpureocillium</taxon>
    </lineage>
</organism>
<keyword evidence="5" id="KW-0999">Mitochondrion inner membrane</keyword>
<dbReference type="PANTHER" id="PTHR31586:SF1">
    <property type="entry name" value="CYTOCHROME C OXIDASE ASSEMBLY PROTEIN COX20, MITOCHONDRIAL"/>
    <property type="match status" value="1"/>
</dbReference>
<keyword evidence="4" id="KW-0812">Transmembrane</keyword>
<evidence type="ECO:0000256" key="2">
    <source>
        <dbReference type="ARBA" id="ARBA00009575"/>
    </source>
</evidence>
<feature type="compositionally biased region" description="Polar residues" evidence="10">
    <location>
        <begin position="114"/>
        <end position="127"/>
    </location>
</feature>
<dbReference type="Proteomes" id="UP000245956">
    <property type="component" value="Unassembled WGS sequence"/>
</dbReference>
<proteinExistence type="inferred from homology"/>
<dbReference type="PANTHER" id="PTHR31586">
    <property type="entry name" value="CYTOCHROME C OXIDASE PROTEIN 20"/>
    <property type="match status" value="1"/>
</dbReference>
<comment type="caution">
    <text evidence="12">The sequence shown here is derived from an EMBL/GenBank/DDBJ whole genome shotgun (WGS) entry which is preliminary data.</text>
</comment>
<evidence type="ECO:0000256" key="7">
    <source>
        <dbReference type="ARBA" id="ARBA00023128"/>
    </source>
</evidence>
<evidence type="ECO:0000256" key="4">
    <source>
        <dbReference type="ARBA" id="ARBA00022692"/>
    </source>
</evidence>
<dbReference type="GO" id="GO:0005743">
    <property type="term" value="C:mitochondrial inner membrane"/>
    <property type="evidence" value="ECO:0007669"/>
    <property type="project" value="UniProtKB-SubCell"/>
</dbReference>
<dbReference type="AlphaFoldDB" id="A0A2U3ED05"/>
<dbReference type="Proteomes" id="UP001287286">
    <property type="component" value="Unassembled WGS sequence"/>
</dbReference>
<evidence type="ECO:0000256" key="10">
    <source>
        <dbReference type="SAM" id="MobiDB-lite"/>
    </source>
</evidence>
<comment type="similarity">
    <text evidence="2">Belongs to the COX20 family.</text>
</comment>
<feature type="region of interest" description="Disordered" evidence="10">
    <location>
        <begin position="111"/>
        <end position="143"/>
    </location>
</feature>
<protein>
    <recommendedName>
        <fullName evidence="3">Cytochrome c oxidase assembly protein COX20, mitochondrial</fullName>
    </recommendedName>
</protein>
<evidence type="ECO:0000256" key="6">
    <source>
        <dbReference type="ARBA" id="ARBA00022989"/>
    </source>
</evidence>
<sequence length="303" mass="33682">MAPVQWNPVERLVVNRRRVAFWLAIKVVLVKTACGSTVADKGDALRRVQRASDTPIFPPRDWQFNGFRWAPRLSHSGSASGLPCWHKPLGRRLARPLTGRFHHDGRIVGRMPNISASSSGLPPTLSTDLDRSRTRSPRPGLNSATIARRLSCHTLRRRREQKDGQGQDGAGTPSPQGRPTLTDAVATIKTEDFASVASTPCARNGFLTGIASGAGVGGLKFVLGGNAIKAANWAVGIFVLGSTLSYEYCQYQRRVEKIQMKRHIEIVSENRREQARKLAEEKKEKLRIEQETKAAQKPWYKVW</sequence>
<name>A0A2U3ED05_PURLI</name>
<dbReference type="EMBL" id="JAWRVI010000004">
    <property type="protein sequence ID" value="KAK4094196.1"/>
    <property type="molecule type" value="Genomic_DNA"/>
</dbReference>
<dbReference type="InterPro" id="IPR022533">
    <property type="entry name" value="Cox20"/>
</dbReference>
<reference evidence="12" key="1">
    <citation type="submission" date="2015-05" db="EMBL/GenBank/DDBJ databases">
        <authorList>
            <person name="Wang D.B."/>
            <person name="Wang M."/>
        </authorList>
    </citation>
    <scope>NUCLEOTIDE SEQUENCE</scope>
    <source>
        <strain evidence="12">36-1</strain>
    </source>
</reference>
<evidence type="ECO:0000313" key="12">
    <source>
        <dbReference type="EMBL" id="PWI72389.1"/>
    </source>
</evidence>
<dbReference type="GO" id="GO:0033617">
    <property type="term" value="P:mitochondrial respiratory chain complex IV assembly"/>
    <property type="evidence" value="ECO:0007669"/>
    <property type="project" value="InterPro"/>
</dbReference>
<evidence type="ECO:0000313" key="11">
    <source>
        <dbReference type="EMBL" id="KAK4094196.1"/>
    </source>
</evidence>
<reference evidence="11 14" key="4">
    <citation type="journal article" date="2024" name="Microbiol. Resour. Announc.">
        <title>Genome annotations for the ascomycete fungi Trichoderma harzianum, Trichoderma aggressivum, and Purpureocillium lilacinum.</title>
        <authorList>
            <person name="Beijen E.P.W."/>
            <person name="Ohm R.A."/>
        </authorList>
    </citation>
    <scope>NUCLEOTIDE SEQUENCE [LARGE SCALE GENOMIC DNA]</scope>
    <source>
        <strain evidence="11 14">CBS 150709</strain>
    </source>
</reference>
<reference evidence="11" key="3">
    <citation type="submission" date="2023-11" db="EMBL/GenBank/DDBJ databases">
        <authorList>
            <person name="Beijen E."/>
            <person name="Ohm R.A."/>
        </authorList>
    </citation>
    <scope>NUCLEOTIDE SEQUENCE</scope>
    <source>
        <strain evidence="11">CBS 150709</strain>
    </source>
</reference>
<reference evidence="12 13" key="2">
    <citation type="journal article" date="2016" name="Front. Microbiol.">
        <title>Genome and transcriptome sequences reveal the specific parasitism of the nematophagous Purpureocillium lilacinum 36-1.</title>
        <authorList>
            <person name="Xie J."/>
            <person name="Li S."/>
            <person name="Mo C."/>
            <person name="Xiao X."/>
            <person name="Peng D."/>
            <person name="Wang G."/>
            <person name="Xiao Y."/>
        </authorList>
    </citation>
    <scope>NUCLEOTIDE SEQUENCE [LARGE SCALE GENOMIC DNA]</scope>
    <source>
        <strain evidence="12 13">36-1</strain>
    </source>
</reference>
<evidence type="ECO:0000256" key="9">
    <source>
        <dbReference type="SAM" id="Coils"/>
    </source>
</evidence>
<keyword evidence="9" id="KW-0175">Coiled coil</keyword>
<comment type="subcellular location">
    <subcellularLocation>
        <location evidence="1">Mitochondrion inner membrane</location>
    </subcellularLocation>
</comment>
<dbReference type="EMBL" id="LCWV01000006">
    <property type="protein sequence ID" value="PWI72389.1"/>
    <property type="molecule type" value="Genomic_DNA"/>
</dbReference>
<keyword evidence="8" id="KW-0472">Membrane</keyword>
<evidence type="ECO:0000256" key="3">
    <source>
        <dbReference type="ARBA" id="ARBA00017689"/>
    </source>
</evidence>
<evidence type="ECO:0000313" key="14">
    <source>
        <dbReference type="Proteomes" id="UP001287286"/>
    </source>
</evidence>
<evidence type="ECO:0000256" key="1">
    <source>
        <dbReference type="ARBA" id="ARBA00004273"/>
    </source>
</evidence>
<evidence type="ECO:0000256" key="5">
    <source>
        <dbReference type="ARBA" id="ARBA00022792"/>
    </source>
</evidence>
<evidence type="ECO:0000313" key="13">
    <source>
        <dbReference type="Proteomes" id="UP000245956"/>
    </source>
</evidence>
<feature type="region of interest" description="Disordered" evidence="10">
    <location>
        <begin position="156"/>
        <end position="180"/>
    </location>
</feature>
<keyword evidence="7" id="KW-0496">Mitochondrion</keyword>
<accession>A0A2U3ED05</accession>
<gene>
    <name evidence="12" type="ORF">PCL_11012</name>
    <name evidence="11" type="ORF">Purlil1_1687</name>
</gene>
<feature type="coiled-coil region" evidence="9">
    <location>
        <begin position="264"/>
        <end position="292"/>
    </location>
</feature>
<keyword evidence="6" id="KW-1133">Transmembrane helix</keyword>
<dbReference type="Pfam" id="PF12597">
    <property type="entry name" value="Cox20"/>
    <property type="match status" value="1"/>
</dbReference>